<accession>A0AAE9Z7G4</accession>
<proteinExistence type="predicted"/>
<keyword evidence="1" id="KW-0732">Signal</keyword>
<evidence type="ECO:0000313" key="2">
    <source>
        <dbReference type="EMBL" id="WDE06698.1"/>
    </source>
</evidence>
<feature type="chain" id="PRO_5042294534" evidence="1">
    <location>
        <begin position="27"/>
        <end position="79"/>
    </location>
</feature>
<dbReference type="Proteomes" id="UP000032352">
    <property type="component" value="Chromosome"/>
</dbReference>
<name>A0AAE9Z7G4_9GAMM</name>
<dbReference type="KEGG" id="tvd:SG34_007275"/>
<feature type="signal peptide" evidence="1">
    <location>
        <begin position="1"/>
        <end position="26"/>
    </location>
</feature>
<gene>
    <name evidence="2" type="ORF">SG34_007275</name>
</gene>
<sequence length="79" mass="8348">MKTALKKAAAIAVAALSFSFASYVYASNIIKITYYSDASYSQAVGESIMNLCHGRGDTTTGTVTSFSRVTIIAPCGFVH</sequence>
<dbReference type="RefSeq" id="WP_152647342.1">
    <property type="nucleotide sequence ID" value="NZ_CP059733.1"/>
</dbReference>
<evidence type="ECO:0000313" key="3">
    <source>
        <dbReference type="Proteomes" id="UP000032352"/>
    </source>
</evidence>
<reference evidence="2 3" key="1">
    <citation type="journal article" date="2015" name="Genome Announc.">
        <title>Draft Genome Sequences of Marine Isolates of Thalassomonas viridans and Thalassomonas actiniarum.</title>
        <authorList>
            <person name="Olonade I."/>
            <person name="van Zyl L.J."/>
            <person name="Trindade M."/>
        </authorList>
    </citation>
    <scope>NUCLEOTIDE SEQUENCE [LARGE SCALE GENOMIC DNA]</scope>
    <source>
        <strain evidence="2 3">XOM25</strain>
    </source>
</reference>
<protein>
    <submittedName>
        <fullName evidence="2">Uncharacterized protein</fullName>
    </submittedName>
</protein>
<organism evidence="2 3">
    <name type="scientific">Thalassomonas viridans</name>
    <dbReference type="NCBI Taxonomy" id="137584"/>
    <lineage>
        <taxon>Bacteria</taxon>
        <taxon>Pseudomonadati</taxon>
        <taxon>Pseudomonadota</taxon>
        <taxon>Gammaproteobacteria</taxon>
        <taxon>Alteromonadales</taxon>
        <taxon>Colwelliaceae</taxon>
        <taxon>Thalassomonas</taxon>
    </lineage>
</organism>
<keyword evidence="3" id="KW-1185">Reference proteome</keyword>
<dbReference type="EMBL" id="CP059733">
    <property type="protein sequence ID" value="WDE06698.1"/>
    <property type="molecule type" value="Genomic_DNA"/>
</dbReference>
<dbReference type="AlphaFoldDB" id="A0AAE9Z7G4"/>
<reference evidence="2 3" key="2">
    <citation type="journal article" date="2022" name="Mar. Drugs">
        <title>Bioassay-Guided Fractionation Leads to the Detection of Cholic Acid Generated by the Rare Thalassomonas sp.</title>
        <authorList>
            <person name="Pheiffer F."/>
            <person name="Schneider Y.K."/>
            <person name="Hansen E.H."/>
            <person name="Andersen J.H."/>
            <person name="Isaksson J."/>
            <person name="Busche T."/>
            <person name="R C."/>
            <person name="Kalinowski J."/>
            <person name="Zyl L.V."/>
            <person name="Trindade M."/>
        </authorList>
    </citation>
    <scope>NUCLEOTIDE SEQUENCE [LARGE SCALE GENOMIC DNA]</scope>
    <source>
        <strain evidence="2 3">XOM25</strain>
    </source>
</reference>
<evidence type="ECO:0000256" key="1">
    <source>
        <dbReference type="SAM" id="SignalP"/>
    </source>
</evidence>